<dbReference type="RefSeq" id="XP_002680374.1">
    <property type="nucleotide sequence ID" value="XM_002680328.1"/>
</dbReference>
<name>D2V6T1_NAEGR</name>
<keyword evidence="1" id="KW-1133">Transmembrane helix</keyword>
<evidence type="ECO:0000256" key="1">
    <source>
        <dbReference type="SAM" id="Phobius"/>
    </source>
</evidence>
<evidence type="ECO:0000313" key="2">
    <source>
        <dbReference type="EMBL" id="EFC47630.1"/>
    </source>
</evidence>
<gene>
    <name evidence="2" type="ORF">NAEGRDRAFT_47120</name>
</gene>
<dbReference type="Proteomes" id="UP000006671">
    <property type="component" value="Unassembled WGS sequence"/>
</dbReference>
<protein>
    <submittedName>
        <fullName evidence="2">Predicted protein</fullName>
    </submittedName>
</protein>
<dbReference type="EMBL" id="GG738854">
    <property type="protein sequence ID" value="EFC47630.1"/>
    <property type="molecule type" value="Genomic_DNA"/>
</dbReference>
<evidence type="ECO:0000313" key="3">
    <source>
        <dbReference type="Proteomes" id="UP000006671"/>
    </source>
</evidence>
<sequence length="1029" mass="118065">MVRESFEKQVMFYNLDSIHDVDTQVIPTYFFELGHFRGYFEVHYHDDFDWSGNQKFSFLTNPKMINVPAIVTQNQLTCQYSLFWELKRNESAALSDKKQTLTIKFFPTFKINIDPYSVRAYTIEPGKTPVLFDFTPMFPTSDSINSTQGPWEFNVSLNEFKGATSISKLMLFFAYSSTEEKLSKSVSLKYPRDLFYNLQQFEMHILYPNASVQDPSQTITPTVTVSSYDSNVTVPDSYVLLGAYTIEEDNKGIFQLDEIRSIHHRLEIIYGNKKVDHFSLKCAYATADSDFKQLTIDPTSSNSLGTISTYILTCNQIMKDSKYVMAVIGKIPSIQVCSFRSACSIDPQTLREFSSNPKIQVSFKPDSQLTGSYTFIDNSIGEFKDVNHSPSSQSGLTLTNVFDIDFTQVQINTNVKKTYDSQNAIIVHIESSQQMGVDPYSLRLFILNSEGNLFEMISDDIPRLSQTSFSLNLDPILNSKVYKKRTFGLFSYAQSKAEIGEVVFANYPREVSYALGSHINLTVYFKQRYYTPILYESRPYFTINNFNPTNMKGTDDYTVLYSFLQQNGNGLETYGFDEGRKFLIDFETSIFKFMKIRFTDIKGGYLFKESNFEKFEESGSQPIIISDAQEKLVLIDLQEDIRDETFAFILLGKPFVGNVYIKDLNSINAVIPTDIDTFYSQVLPMDALTISFNPNCRSTGNYMLMVDNRKYSDYSLPNTKLQPLSLVGVYVLDTSKVNVYSSISIDTELDLVYEKNSINRNLDPFSYRFFSVDDEKQEFNWLECDDTQSKDPWKLSINISINQKLKFAVFAYNNPIGEIGKVYSIHYERSLKYELSPSTYFEFSFSSKSFPQLNNGVRFMLKYQDDDDKWLDGFVKVKSFSIMQIVKSDISTDRMFTFDVNKLRDEYGNKISDLNSLQCVYVTSERIFYGSSAITNTDSLYTLHCAETILHEEYNLVIVAKSSDPIKPQPSHSEQTTVIGLGLCVAFLTLCVIVLIIVVIVLLIRKKQSLPKEKIFNFEEMKGYNSIEL</sequence>
<dbReference type="InParanoid" id="D2V6T1"/>
<dbReference type="GeneID" id="8861688"/>
<reference evidence="2 3" key="1">
    <citation type="journal article" date="2010" name="Cell">
        <title>The genome of Naegleria gruberi illuminates early eukaryotic versatility.</title>
        <authorList>
            <person name="Fritz-Laylin L.K."/>
            <person name="Prochnik S.E."/>
            <person name="Ginger M.L."/>
            <person name="Dacks J.B."/>
            <person name="Carpenter M.L."/>
            <person name="Field M.C."/>
            <person name="Kuo A."/>
            <person name="Paredez A."/>
            <person name="Chapman J."/>
            <person name="Pham J."/>
            <person name="Shu S."/>
            <person name="Neupane R."/>
            <person name="Cipriano M."/>
            <person name="Mancuso J."/>
            <person name="Tu H."/>
            <person name="Salamov A."/>
            <person name="Lindquist E."/>
            <person name="Shapiro H."/>
            <person name="Lucas S."/>
            <person name="Grigoriev I.V."/>
            <person name="Cande W.Z."/>
            <person name="Fulton C."/>
            <person name="Rokhsar D.S."/>
            <person name="Dawson S.C."/>
        </authorList>
    </citation>
    <scope>NUCLEOTIDE SEQUENCE [LARGE SCALE GENOMIC DNA]</scope>
    <source>
        <strain evidence="2 3">NEG-M</strain>
    </source>
</reference>
<keyword evidence="3" id="KW-1185">Reference proteome</keyword>
<dbReference type="AlphaFoldDB" id="D2V6T1"/>
<dbReference type="VEuPathDB" id="AmoebaDB:NAEGRDRAFT_47120"/>
<keyword evidence="1" id="KW-0812">Transmembrane</keyword>
<keyword evidence="1" id="KW-0472">Membrane</keyword>
<dbReference type="KEGG" id="ngr:NAEGRDRAFT_47120"/>
<accession>D2V6T1</accession>
<feature type="transmembrane region" description="Helical" evidence="1">
    <location>
        <begin position="978"/>
        <end position="1004"/>
    </location>
</feature>
<proteinExistence type="predicted"/>
<organism evidence="3">
    <name type="scientific">Naegleria gruberi</name>
    <name type="common">Amoeba</name>
    <dbReference type="NCBI Taxonomy" id="5762"/>
    <lineage>
        <taxon>Eukaryota</taxon>
        <taxon>Discoba</taxon>
        <taxon>Heterolobosea</taxon>
        <taxon>Tetramitia</taxon>
        <taxon>Eutetramitia</taxon>
        <taxon>Vahlkampfiidae</taxon>
        <taxon>Naegleria</taxon>
    </lineage>
</organism>